<dbReference type="EMBL" id="JAXQNO010000002">
    <property type="protein sequence ID" value="KAK4801803.1"/>
    <property type="molecule type" value="Genomic_DNA"/>
</dbReference>
<comment type="caution">
    <text evidence="1">The sequence shown here is derived from an EMBL/GenBank/DDBJ whole genome shotgun (WGS) entry which is preliminary data.</text>
</comment>
<evidence type="ECO:0000313" key="2">
    <source>
        <dbReference type="Proteomes" id="UP001346149"/>
    </source>
</evidence>
<sequence length="55" mass="6251">MRGLLRGRKFGQNVLRPQLLPEVPNFPNSQVLGQWWGSDQLKVDGKDEVKGLGYK</sequence>
<evidence type="ECO:0000313" key="1">
    <source>
        <dbReference type="EMBL" id="KAK4801803.1"/>
    </source>
</evidence>
<proteinExistence type="predicted"/>
<gene>
    <name evidence="1" type="ORF">SAY86_000006</name>
</gene>
<dbReference type="AlphaFoldDB" id="A0AAN7N0K2"/>
<keyword evidence="2" id="KW-1185">Reference proteome</keyword>
<protein>
    <submittedName>
        <fullName evidence="1">Uncharacterized protein</fullName>
    </submittedName>
</protein>
<organism evidence="1 2">
    <name type="scientific">Trapa natans</name>
    <name type="common">Water chestnut</name>
    <dbReference type="NCBI Taxonomy" id="22666"/>
    <lineage>
        <taxon>Eukaryota</taxon>
        <taxon>Viridiplantae</taxon>
        <taxon>Streptophyta</taxon>
        <taxon>Embryophyta</taxon>
        <taxon>Tracheophyta</taxon>
        <taxon>Spermatophyta</taxon>
        <taxon>Magnoliopsida</taxon>
        <taxon>eudicotyledons</taxon>
        <taxon>Gunneridae</taxon>
        <taxon>Pentapetalae</taxon>
        <taxon>rosids</taxon>
        <taxon>malvids</taxon>
        <taxon>Myrtales</taxon>
        <taxon>Lythraceae</taxon>
        <taxon>Trapa</taxon>
    </lineage>
</organism>
<reference evidence="1 2" key="1">
    <citation type="journal article" date="2023" name="Hortic Res">
        <title>Pangenome of water caltrop reveals structural variations and asymmetric subgenome divergence after allopolyploidization.</title>
        <authorList>
            <person name="Zhang X."/>
            <person name="Chen Y."/>
            <person name="Wang L."/>
            <person name="Yuan Y."/>
            <person name="Fang M."/>
            <person name="Shi L."/>
            <person name="Lu R."/>
            <person name="Comes H.P."/>
            <person name="Ma Y."/>
            <person name="Chen Y."/>
            <person name="Huang G."/>
            <person name="Zhou Y."/>
            <person name="Zheng Z."/>
            <person name="Qiu Y."/>
        </authorList>
    </citation>
    <scope>NUCLEOTIDE SEQUENCE [LARGE SCALE GENOMIC DNA]</scope>
    <source>
        <strain evidence="1">F231</strain>
    </source>
</reference>
<dbReference type="Proteomes" id="UP001346149">
    <property type="component" value="Unassembled WGS sequence"/>
</dbReference>
<name>A0AAN7N0K2_TRANT</name>
<accession>A0AAN7N0K2</accession>